<dbReference type="FunFam" id="3.10.440.10:FF:000001">
    <property type="entry name" value="60S ribosomal protein L31"/>
    <property type="match status" value="1"/>
</dbReference>
<comment type="function">
    <text evidence="5">Component of the large ribosomal subunit. The ribosome is a large ribonucleoprotein complex responsible for the synthesis of proteins in the cell.</text>
</comment>
<feature type="non-terminal residue" evidence="9">
    <location>
        <position position="1"/>
    </location>
</feature>
<protein>
    <recommendedName>
        <fullName evidence="6">Large ribosomal subunit protein eL31</fullName>
    </recommendedName>
    <alternativeName>
        <fullName evidence="7">60S ribosomal protein L31</fullName>
    </alternativeName>
</protein>
<organism evidence="9 10">
    <name type="scientific">Monodon monoceros</name>
    <name type="common">Narwhal</name>
    <name type="synonym">Ceratodon monodon</name>
    <dbReference type="NCBI Taxonomy" id="40151"/>
    <lineage>
        <taxon>Eukaryota</taxon>
        <taxon>Metazoa</taxon>
        <taxon>Chordata</taxon>
        <taxon>Craniata</taxon>
        <taxon>Vertebrata</taxon>
        <taxon>Euteleostomi</taxon>
        <taxon>Mammalia</taxon>
        <taxon>Eutheria</taxon>
        <taxon>Laurasiatheria</taxon>
        <taxon>Artiodactyla</taxon>
        <taxon>Whippomorpha</taxon>
        <taxon>Cetacea</taxon>
        <taxon>Odontoceti</taxon>
        <taxon>Monodontidae</taxon>
        <taxon>Monodon</taxon>
    </lineage>
</organism>
<evidence type="ECO:0000256" key="5">
    <source>
        <dbReference type="ARBA" id="ARBA00034092"/>
    </source>
</evidence>
<accession>A0A4V5P7U1</accession>
<evidence type="ECO:0000313" key="10">
    <source>
        <dbReference type="Proteomes" id="UP000308365"/>
    </source>
</evidence>
<evidence type="ECO:0000256" key="3">
    <source>
        <dbReference type="ARBA" id="ARBA00022980"/>
    </source>
</evidence>
<evidence type="ECO:0000256" key="6">
    <source>
        <dbReference type="ARBA" id="ARBA00035230"/>
    </source>
</evidence>
<keyword evidence="4" id="KW-0687">Ribonucleoprotein</keyword>
<comment type="subunit">
    <text evidence="2">Component of the large ribosomal subunit.</text>
</comment>
<dbReference type="PANTHER" id="PTHR10956">
    <property type="entry name" value="60S RIBOSOMAL PROTEIN L31"/>
    <property type="match status" value="1"/>
</dbReference>
<sequence>RFEEMGTRRPEAEEGGGEGDPSGLSLPGVEVLPACNPGYSIMSSEDNLPLGQGWLGLGNTTLRPQCPFPGRFKDIPSGFGFGDEPFGKGKKATTREYTISIHKHIHGVGFEKHTPWALTEIRKFATEEMRIPDMLIDTRLSKAVWAEGIRNVPYCIHVKCNEDEDSPNKLYTLVTYVSVTTSKNLHSVGVHEN</sequence>
<reference evidence="10" key="1">
    <citation type="journal article" date="2019" name="IScience">
        <title>Narwhal Genome Reveals Long-Term Low Genetic Diversity despite Current Large Abundance Size.</title>
        <authorList>
            <person name="Westbury M.V."/>
            <person name="Petersen B."/>
            <person name="Garde E."/>
            <person name="Heide-Jorgensen M.P."/>
            <person name="Lorenzen E.D."/>
        </authorList>
    </citation>
    <scope>NUCLEOTIDE SEQUENCE [LARGE SCALE GENOMIC DNA]</scope>
</reference>
<comment type="similarity">
    <text evidence="1">Belongs to the eukaryotic ribosomal protein eL31 family.</text>
</comment>
<evidence type="ECO:0000256" key="8">
    <source>
        <dbReference type="SAM" id="MobiDB-lite"/>
    </source>
</evidence>
<gene>
    <name evidence="9" type="ORF">EI555_016631</name>
</gene>
<evidence type="ECO:0000256" key="7">
    <source>
        <dbReference type="ARBA" id="ARBA00035337"/>
    </source>
</evidence>
<comment type="caution">
    <text evidence="9">The sequence shown here is derived from an EMBL/GenBank/DDBJ whole genome shotgun (WGS) entry which is preliminary data.</text>
</comment>
<feature type="region of interest" description="Disordered" evidence="8">
    <location>
        <begin position="1"/>
        <end position="28"/>
    </location>
</feature>
<feature type="compositionally biased region" description="Basic and acidic residues" evidence="8">
    <location>
        <begin position="1"/>
        <end position="12"/>
    </location>
</feature>
<dbReference type="Pfam" id="PF01198">
    <property type="entry name" value="Ribosomal_L31e"/>
    <property type="match status" value="1"/>
</dbReference>
<proteinExistence type="inferred from homology"/>
<dbReference type="CDD" id="cd00463">
    <property type="entry name" value="Ribosomal_L31e"/>
    <property type="match status" value="1"/>
</dbReference>
<keyword evidence="3" id="KW-0689">Ribosomal protein</keyword>
<dbReference type="GO" id="GO:0002181">
    <property type="term" value="P:cytoplasmic translation"/>
    <property type="evidence" value="ECO:0007669"/>
    <property type="project" value="TreeGrafter"/>
</dbReference>
<dbReference type="InterPro" id="IPR000054">
    <property type="entry name" value="Ribosomal_eL31"/>
</dbReference>
<evidence type="ECO:0000313" key="9">
    <source>
        <dbReference type="EMBL" id="TKC34700.1"/>
    </source>
</evidence>
<dbReference type="AlphaFoldDB" id="A0A4V5P7U1"/>
<dbReference type="SMART" id="SM01380">
    <property type="entry name" value="Ribosomal_L31e"/>
    <property type="match status" value="1"/>
</dbReference>
<dbReference type="GO" id="GO:0022625">
    <property type="term" value="C:cytosolic large ribosomal subunit"/>
    <property type="evidence" value="ECO:0007669"/>
    <property type="project" value="TreeGrafter"/>
</dbReference>
<name>A0A4V5P7U1_MONMO</name>
<dbReference type="SUPFAM" id="SSF54575">
    <property type="entry name" value="Ribosomal protein L31e"/>
    <property type="match status" value="1"/>
</dbReference>
<evidence type="ECO:0000256" key="2">
    <source>
        <dbReference type="ARBA" id="ARBA00011133"/>
    </source>
</evidence>
<evidence type="ECO:0000256" key="1">
    <source>
        <dbReference type="ARBA" id="ARBA00010808"/>
    </source>
</evidence>
<dbReference type="EMBL" id="RWIC01001751">
    <property type="protein sequence ID" value="TKC34700.1"/>
    <property type="molecule type" value="Genomic_DNA"/>
</dbReference>
<dbReference type="Proteomes" id="UP000308365">
    <property type="component" value="Unassembled WGS sequence"/>
</dbReference>
<dbReference type="InterPro" id="IPR023621">
    <property type="entry name" value="Ribosomal_eL31_dom_sf"/>
</dbReference>
<evidence type="ECO:0000256" key="4">
    <source>
        <dbReference type="ARBA" id="ARBA00023274"/>
    </source>
</evidence>
<dbReference type="Gene3D" id="3.10.440.10">
    <property type="match status" value="1"/>
</dbReference>
<dbReference type="GO" id="GO:0003735">
    <property type="term" value="F:structural constituent of ribosome"/>
    <property type="evidence" value="ECO:0007669"/>
    <property type="project" value="InterPro"/>
</dbReference>
<dbReference type="PANTHER" id="PTHR10956:SF0">
    <property type="entry name" value="60S RIBOSOMAL PROTEIN L31"/>
    <property type="match status" value="1"/>
</dbReference>